<gene>
    <name evidence="2" type="ORF">IAC85_01925</name>
</gene>
<reference evidence="2" key="1">
    <citation type="submission" date="2020-10" db="EMBL/GenBank/DDBJ databases">
        <authorList>
            <person name="Gilroy R."/>
        </authorList>
    </citation>
    <scope>NUCLEOTIDE SEQUENCE</scope>
    <source>
        <strain evidence="2">CHK165-10780</strain>
    </source>
</reference>
<dbReference type="EMBL" id="DVFU01000038">
    <property type="protein sequence ID" value="HIQ64475.1"/>
    <property type="molecule type" value="Genomic_DNA"/>
</dbReference>
<evidence type="ECO:0000256" key="1">
    <source>
        <dbReference type="SAM" id="MobiDB-lite"/>
    </source>
</evidence>
<reference evidence="2" key="2">
    <citation type="journal article" date="2021" name="PeerJ">
        <title>Extensive microbial diversity within the chicken gut microbiome revealed by metagenomics and culture.</title>
        <authorList>
            <person name="Gilroy R."/>
            <person name="Ravi A."/>
            <person name="Getino M."/>
            <person name="Pursley I."/>
            <person name="Horton D.L."/>
            <person name="Alikhan N.F."/>
            <person name="Baker D."/>
            <person name="Gharbi K."/>
            <person name="Hall N."/>
            <person name="Watson M."/>
            <person name="Adriaenssens E.M."/>
            <person name="Foster-Nyarko E."/>
            <person name="Jarju S."/>
            <person name="Secka A."/>
            <person name="Antonio M."/>
            <person name="Oren A."/>
            <person name="Chaudhuri R.R."/>
            <person name="La Ragione R."/>
            <person name="Hildebrand F."/>
            <person name="Pallen M.J."/>
        </authorList>
    </citation>
    <scope>NUCLEOTIDE SEQUENCE</scope>
    <source>
        <strain evidence="2">CHK165-10780</strain>
    </source>
</reference>
<organism evidence="2 3">
    <name type="scientific">Candidatus Faecenecus gallistercoris</name>
    <dbReference type="NCBI Taxonomy" id="2840793"/>
    <lineage>
        <taxon>Bacteria</taxon>
        <taxon>Bacillati</taxon>
        <taxon>Bacillota</taxon>
        <taxon>Bacillota incertae sedis</taxon>
        <taxon>Candidatus Faecenecus</taxon>
    </lineage>
</organism>
<evidence type="ECO:0000313" key="3">
    <source>
        <dbReference type="Proteomes" id="UP000886725"/>
    </source>
</evidence>
<feature type="region of interest" description="Disordered" evidence="1">
    <location>
        <begin position="62"/>
        <end position="93"/>
    </location>
</feature>
<feature type="non-terminal residue" evidence="2">
    <location>
        <position position="175"/>
    </location>
</feature>
<proteinExistence type="predicted"/>
<protein>
    <submittedName>
        <fullName evidence="2">Uncharacterized protein</fullName>
    </submittedName>
</protein>
<feature type="region of interest" description="Disordered" evidence="1">
    <location>
        <begin position="150"/>
        <end position="175"/>
    </location>
</feature>
<comment type="caution">
    <text evidence="2">The sequence shown here is derived from an EMBL/GenBank/DDBJ whole genome shotgun (WGS) entry which is preliminary data.</text>
</comment>
<sequence length="175" mass="18945">MRPFDMSNVAERLSTNGTVVDFRHADKVYGDGTRLIKLSPTSMSGVKANIIDLRNAFQAMQQNAPAPAQSNVQPETTSTPVEQATVAENTQSASQKLSKIVPLNFSRATADEDYHRGVRLGSAGKQNIKSHLVVSDTAMMQTPVETAVTTTPEEANLRHEETAADNANIPPEEKP</sequence>
<evidence type="ECO:0000313" key="2">
    <source>
        <dbReference type="EMBL" id="HIQ64475.1"/>
    </source>
</evidence>
<name>A0A9D1CK51_9FIRM</name>
<dbReference type="Proteomes" id="UP000886725">
    <property type="component" value="Unassembled WGS sequence"/>
</dbReference>
<feature type="compositionally biased region" description="Low complexity" evidence="1">
    <location>
        <begin position="62"/>
        <end position="74"/>
    </location>
</feature>
<dbReference type="AlphaFoldDB" id="A0A9D1CK51"/>
<accession>A0A9D1CK51</accession>
<feature type="compositionally biased region" description="Polar residues" evidence="1">
    <location>
        <begin position="75"/>
        <end position="93"/>
    </location>
</feature>